<dbReference type="InterPro" id="IPR024977">
    <property type="entry name" value="Apc4-like_WD40_dom"/>
</dbReference>
<dbReference type="InterPro" id="IPR011047">
    <property type="entry name" value="Quinoprotein_ADH-like_sf"/>
</dbReference>
<dbReference type="Pfam" id="PF14516">
    <property type="entry name" value="AAA_35"/>
    <property type="match status" value="1"/>
</dbReference>
<evidence type="ECO:0000256" key="2">
    <source>
        <dbReference type="ARBA" id="ARBA00022737"/>
    </source>
</evidence>
<dbReference type="PANTHER" id="PTHR19848:SF8">
    <property type="entry name" value="F-BOX AND WD REPEAT DOMAIN CONTAINING 7"/>
    <property type="match status" value="1"/>
</dbReference>
<dbReference type="InterPro" id="IPR027417">
    <property type="entry name" value="P-loop_NTPase"/>
</dbReference>
<gene>
    <name evidence="6" type="ORF">CWATWH0003_3286</name>
</gene>
<dbReference type="PROSITE" id="PS50294">
    <property type="entry name" value="WD_REPEATS_REGION"/>
    <property type="match status" value="6"/>
</dbReference>
<feature type="repeat" description="WD" evidence="3">
    <location>
        <begin position="723"/>
        <end position="754"/>
    </location>
</feature>
<dbReference type="Pfam" id="PF00400">
    <property type="entry name" value="WD40"/>
    <property type="match status" value="5"/>
</dbReference>
<dbReference type="SUPFAM" id="SSF52540">
    <property type="entry name" value="P-loop containing nucleoside triphosphate hydrolases"/>
    <property type="match status" value="1"/>
</dbReference>
<dbReference type="PROSITE" id="PS50082">
    <property type="entry name" value="WD_REPEATS_2"/>
    <property type="match status" value="6"/>
</dbReference>
<feature type="domain" description="Anaphase-promoting complex subunit 4-like WD40" evidence="5">
    <location>
        <begin position="900"/>
        <end position="981"/>
    </location>
</feature>
<accession>G5J745</accession>
<dbReference type="SUPFAM" id="SSF117289">
    <property type="entry name" value="Nucleoporin domain"/>
    <property type="match status" value="1"/>
</dbReference>
<keyword evidence="4" id="KW-0812">Transmembrane</keyword>
<keyword evidence="2" id="KW-0677">Repeat</keyword>
<dbReference type="PRINTS" id="PR00320">
    <property type="entry name" value="GPROTEINBRPT"/>
</dbReference>
<feature type="transmembrane region" description="Helical" evidence="4">
    <location>
        <begin position="449"/>
        <end position="470"/>
    </location>
</feature>
<dbReference type="SMART" id="SM00320">
    <property type="entry name" value="WD40"/>
    <property type="match status" value="13"/>
</dbReference>
<evidence type="ECO:0000256" key="3">
    <source>
        <dbReference type="PROSITE-ProRule" id="PRU00221"/>
    </source>
</evidence>
<feature type="repeat" description="WD" evidence="3">
    <location>
        <begin position="969"/>
        <end position="1000"/>
    </location>
</feature>
<dbReference type="InterPro" id="IPR015943">
    <property type="entry name" value="WD40/YVTN_repeat-like_dom_sf"/>
</dbReference>
<feature type="repeat" description="WD" evidence="3">
    <location>
        <begin position="1092"/>
        <end position="1133"/>
    </location>
</feature>
<reference evidence="6 7" key="1">
    <citation type="journal article" date="2011" name="Front. Microbiol.">
        <title>Two Strains of Crocosphaera watsonii with Highly Conserved Genomes are Distinguished by Strain-Specific Features.</title>
        <authorList>
            <person name="Bench S.R."/>
            <person name="Ilikchyan I.N."/>
            <person name="Tripp H.J."/>
            <person name="Zehr J.P."/>
        </authorList>
    </citation>
    <scope>NUCLEOTIDE SEQUENCE [LARGE SCALE GENOMIC DNA]</scope>
    <source>
        <strain evidence="6 7">WH 0003</strain>
    </source>
</reference>
<dbReference type="Gene3D" id="2.130.10.10">
    <property type="entry name" value="YVTN repeat-like/Quinoprotein amine dehydrogenase"/>
    <property type="match status" value="3"/>
</dbReference>
<evidence type="ECO:0000256" key="1">
    <source>
        <dbReference type="ARBA" id="ARBA00022574"/>
    </source>
</evidence>
<evidence type="ECO:0000256" key="4">
    <source>
        <dbReference type="SAM" id="Phobius"/>
    </source>
</evidence>
<keyword evidence="1 3" id="KW-0853">WD repeat</keyword>
<dbReference type="EMBL" id="AESD01000491">
    <property type="protein sequence ID" value="EHJ11987.1"/>
    <property type="molecule type" value="Genomic_DNA"/>
</dbReference>
<dbReference type="InterPro" id="IPR020472">
    <property type="entry name" value="WD40_PAC1"/>
</dbReference>
<dbReference type="CDD" id="cd00200">
    <property type="entry name" value="WD40"/>
    <property type="match status" value="2"/>
</dbReference>
<evidence type="ECO:0000259" key="5">
    <source>
        <dbReference type="Pfam" id="PF12894"/>
    </source>
</evidence>
<sequence>MVSRSYYKVGGSLKANHPTYVFRKADQELLEKLVSKNYSCVFNSRQMGKSSLRIQTMKSLKKQGIKCVSIDLTILGSYVSQEEWYLGLAYQILVGFDLEIELDFDIFWKQEKIKTKSQNLLALFDLILEKYLGKDIVIFIDEIDSLINLEFKDDFFALIRLCYNLRAENDNYNRLTFCLLGVATPSDLIEDKTRTPFNITYLVRLTGFTFEESKAALLPGLTDNLQCAESILKQILHWTGGQPFLTQKLCRVVQQKNNVNNINIDELVKESILDNWEFQDQPEHLKTIRNRLLNDETKAIQLLGLYQEVLFSNTKLSYSSVKVDNSLGQMQLRLSGIVGIKRDYLQVYNPIYEYIFNSAWVKNELSKLRPYAAKMNAWVESNYNPDYLLHGETLEQVIKWSDNHKLSSIDYQFITASQQLFIKQEILEKEAKIKANILLKKAIKRSRNLVLTGGIFSFFLVISSVIFYQYQRTQANLFQTKVNTIQQSYNAEQQFTSQPLEGLLSGIKAGESLENLVNNSSVIEQYQSFSPILVLLKILSEIKIFHQVYTNIENVRNIQFSPQGNLIAVSRDHDLIILSKSGKIIQRFSLEIEDEDSKDSIKTLQWSKKTQNLLIITTKGKIKFWDQNSDKLKLLTSYKSDILKAKISSDGQTIAITTSQNFIESSEVLEVWKLDKTLKKELSFQTSGVTTLNISPDNLTIAVGKENGTIQLLDSEGRLKKILSNHENFITKIRFSPDNQMIATGSHDGIIKIWGMDGTLKETLEDHQTSIIDIRFHPQGKLIASSSQDQTIKVWKQEENSSTILSNYNNAGTHFDFSPDGKTLVSGIPSKLIKFWRLNQGALPNITLSDSIVNLDFDQKNQQIIISDISGTISYFSLLNNSVKKVKLNQQEFMRSQINKEKDIIATFHEEIIKLWTLKGKLITEITTNHWSILSLTFHPKEEIIAIGTDQGKIELLDFQGNSINVMEIETQTDWITSLSFHPKKNIIASGNKNGIINLWTTEGKLIKSLNNHQQDILDLTFSPDGQYLVSASKDTTLNLWTVKGERIKTLSGHTKDINQVVFNPNSSIIASGDAAGVIKLWDKEGKSLITLKASETSINSLRFTEDGLNLISGDAQGVVKVWPLQIQTLLNQSCRWLDDYWLTHPQQLKEDYSRCTSLIP</sequence>
<dbReference type="GeneID" id="88769330"/>
<keyword evidence="4" id="KW-0472">Membrane</keyword>
<comment type="caution">
    <text evidence="6">The sequence shown here is derived from an EMBL/GenBank/DDBJ whole genome shotgun (WGS) entry which is preliminary data.</text>
</comment>
<name>G5J745_CROWT</name>
<evidence type="ECO:0000313" key="7">
    <source>
        <dbReference type="Proteomes" id="UP000003477"/>
    </source>
</evidence>
<organism evidence="6 7">
    <name type="scientific">Crocosphaera watsonii WH 0003</name>
    <dbReference type="NCBI Taxonomy" id="423471"/>
    <lineage>
        <taxon>Bacteria</taxon>
        <taxon>Bacillati</taxon>
        <taxon>Cyanobacteriota</taxon>
        <taxon>Cyanophyceae</taxon>
        <taxon>Oscillatoriophycideae</taxon>
        <taxon>Chroococcales</taxon>
        <taxon>Aphanothecaceae</taxon>
        <taxon>Crocosphaera</taxon>
    </lineage>
</organism>
<dbReference type="Proteomes" id="UP000003477">
    <property type="component" value="Unassembled WGS sequence"/>
</dbReference>
<evidence type="ECO:0000313" key="6">
    <source>
        <dbReference type="EMBL" id="EHJ11987.1"/>
    </source>
</evidence>
<dbReference type="PATRIC" id="fig|423471.3.peg.3088"/>
<dbReference type="AlphaFoldDB" id="G5J745"/>
<feature type="repeat" description="WD" evidence="3">
    <location>
        <begin position="1010"/>
        <end position="1051"/>
    </location>
</feature>
<keyword evidence="4" id="KW-1133">Transmembrane helix</keyword>
<feature type="repeat" description="WD" evidence="3">
    <location>
        <begin position="1051"/>
        <end position="1083"/>
    </location>
</feature>
<protein>
    <submittedName>
        <fullName evidence="6">High-affnity carbon uptake protein Hat/HatR</fullName>
    </submittedName>
</protein>
<dbReference type="Pfam" id="PF12894">
    <property type="entry name" value="ANAPC4_WD40"/>
    <property type="match status" value="1"/>
</dbReference>
<dbReference type="InterPro" id="IPR001680">
    <property type="entry name" value="WD40_rpt"/>
</dbReference>
<feature type="repeat" description="WD" evidence="3">
    <location>
        <begin position="764"/>
        <end position="805"/>
    </location>
</feature>
<dbReference type="PANTHER" id="PTHR19848">
    <property type="entry name" value="WD40 REPEAT PROTEIN"/>
    <property type="match status" value="1"/>
</dbReference>
<dbReference type="RefSeq" id="WP_007311363.1">
    <property type="nucleotide sequence ID" value="NZ_AESD01000491.1"/>
</dbReference>
<dbReference type="SUPFAM" id="SSF50998">
    <property type="entry name" value="Quinoprotein alcohol dehydrogenase-like"/>
    <property type="match status" value="1"/>
</dbReference>
<proteinExistence type="predicted"/>